<keyword evidence="9" id="KW-0833">Ubl conjugation pathway</keyword>
<comment type="caution">
    <text evidence="17">The sequence shown here is derived from an EMBL/GenBank/DDBJ whole genome shotgun (WGS) entry which is preliminary data.</text>
</comment>
<dbReference type="GO" id="GO:0016567">
    <property type="term" value="P:protein ubiquitination"/>
    <property type="evidence" value="ECO:0007669"/>
    <property type="project" value="UniProtKB-UniPathway"/>
</dbReference>
<dbReference type="GO" id="GO:0016020">
    <property type="term" value="C:membrane"/>
    <property type="evidence" value="ECO:0007669"/>
    <property type="project" value="UniProtKB-SubCell"/>
</dbReference>
<evidence type="ECO:0000256" key="8">
    <source>
        <dbReference type="ARBA" id="ARBA00022771"/>
    </source>
</evidence>
<keyword evidence="10" id="KW-0862">Zinc</keyword>
<dbReference type="Proteomes" id="UP000238479">
    <property type="component" value="Chromosome 2"/>
</dbReference>
<dbReference type="CDD" id="cd16461">
    <property type="entry name" value="RING-H2_EL5-like"/>
    <property type="match status" value="1"/>
</dbReference>
<dbReference type="PANTHER" id="PTHR46913:SF1">
    <property type="entry name" value="RING-H2 FINGER PROTEIN ATL16"/>
    <property type="match status" value="1"/>
</dbReference>
<dbReference type="PROSITE" id="PS50089">
    <property type="entry name" value="ZF_RING_2"/>
    <property type="match status" value="1"/>
</dbReference>
<gene>
    <name evidence="17" type="ORF">RchiOBHm_Chr2g0094301</name>
</gene>
<dbReference type="AlphaFoldDB" id="A0A2P6RKG7"/>
<keyword evidence="18" id="KW-1185">Reference proteome</keyword>
<feature type="domain" description="RING-type" evidence="16">
    <location>
        <begin position="115"/>
        <end position="157"/>
    </location>
</feature>
<evidence type="ECO:0000256" key="2">
    <source>
        <dbReference type="ARBA" id="ARBA00004167"/>
    </source>
</evidence>
<comment type="pathway">
    <text evidence="3">Protein modification; protein ubiquitination.</text>
</comment>
<name>A0A2P6RKG7_ROSCH</name>
<dbReference type="OMA" id="LIIIRWC"/>
<dbReference type="InterPro" id="IPR001841">
    <property type="entry name" value="Znf_RING"/>
</dbReference>
<evidence type="ECO:0000313" key="17">
    <source>
        <dbReference type="EMBL" id="PRQ46932.1"/>
    </source>
</evidence>
<accession>A0A2P6RKG7</accession>
<keyword evidence="8 14" id="KW-0863">Zinc-finger</keyword>
<comment type="catalytic activity">
    <reaction evidence="1">
        <text>S-ubiquitinyl-[E2 ubiquitin-conjugating enzyme]-L-cysteine + [acceptor protein]-L-lysine = [E2 ubiquitin-conjugating enzyme]-L-cysteine + N(6)-ubiquitinyl-[acceptor protein]-L-lysine.</text>
        <dbReference type="EC" id="2.3.2.27"/>
    </reaction>
</comment>
<evidence type="ECO:0000259" key="16">
    <source>
        <dbReference type="PROSITE" id="PS50089"/>
    </source>
</evidence>
<dbReference type="GO" id="GO:0061630">
    <property type="term" value="F:ubiquitin protein ligase activity"/>
    <property type="evidence" value="ECO:0007669"/>
    <property type="project" value="UniProtKB-EC"/>
</dbReference>
<evidence type="ECO:0000256" key="11">
    <source>
        <dbReference type="ARBA" id="ARBA00022989"/>
    </source>
</evidence>
<keyword evidence="12 15" id="KW-0472">Membrane</keyword>
<comment type="subcellular location">
    <subcellularLocation>
        <location evidence="2">Membrane</location>
        <topology evidence="2">Single-pass membrane protein</topology>
    </subcellularLocation>
</comment>
<evidence type="ECO:0000256" key="3">
    <source>
        <dbReference type="ARBA" id="ARBA00004906"/>
    </source>
</evidence>
<keyword evidence="11 15" id="KW-1133">Transmembrane helix</keyword>
<evidence type="ECO:0000256" key="12">
    <source>
        <dbReference type="ARBA" id="ARBA00023136"/>
    </source>
</evidence>
<dbReference type="Pfam" id="PF13639">
    <property type="entry name" value="zf-RING_2"/>
    <property type="match status" value="1"/>
</dbReference>
<evidence type="ECO:0000256" key="4">
    <source>
        <dbReference type="ARBA" id="ARBA00012483"/>
    </source>
</evidence>
<dbReference type="UniPathway" id="UPA00143"/>
<evidence type="ECO:0000256" key="5">
    <source>
        <dbReference type="ARBA" id="ARBA00022679"/>
    </source>
</evidence>
<evidence type="ECO:0000256" key="6">
    <source>
        <dbReference type="ARBA" id="ARBA00022692"/>
    </source>
</evidence>
<feature type="transmembrane region" description="Helical" evidence="15">
    <location>
        <begin position="31"/>
        <end position="52"/>
    </location>
</feature>
<dbReference type="Gramene" id="PRQ46932">
    <property type="protein sequence ID" value="PRQ46932"/>
    <property type="gene ID" value="RchiOBHm_Chr2g0094301"/>
</dbReference>
<keyword evidence="6 15" id="KW-0812">Transmembrane</keyword>
<dbReference type="GO" id="GO:0008270">
    <property type="term" value="F:zinc ion binding"/>
    <property type="evidence" value="ECO:0007669"/>
    <property type="project" value="UniProtKB-KW"/>
</dbReference>
<dbReference type="SUPFAM" id="SSF57850">
    <property type="entry name" value="RING/U-box"/>
    <property type="match status" value="1"/>
</dbReference>
<evidence type="ECO:0000313" key="18">
    <source>
        <dbReference type="Proteomes" id="UP000238479"/>
    </source>
</evidence>
<evidence type="ECO:0000256" key="1">
    <source>
        <dbReference type="ARBA" id="ARBA00000900"/>
    </source>
</evidence>
<organism evidence="17 18">
    <name type="scientific">Rosa chinensis</name>
    <name type="common">China rose</name>
    <dbReference type="NCBI Taxonomy" id="74649"/>
    <lineage>
        <taxon>Eukaryota</taxon>
        <taxon>Viridiplantae</taxon>
        <taxon>Streptophyta</taxon>
        <taxon>Embryophyta</taxon>
        <taxon>Tracheophyta</taxon>
        <taxon>Spermatophyta</taxon>
        <taxon>Magnoliopsida</taxon>
        <taxon>eudicotyledons</taxon>
        <taxon>Gunneridae</taxon>
        <taxon>Pentapetalae</taxon>
        <taxon>rosids</taxon>
        <taxon>fabids</taxon>
        <taxon>Rosales</taxon>
        <taxon>Rosaceae</taxon>
        <taxon>Rosoideae</taxon>
        <taxon>Rosoideae incertae sedis</taxon>
        <taxon>Rosa</taxon>
    </lineage>
</organism>
<reference evidence="17 18" key="1">
    <citation type="journal article" date="2018" name="Nat. Genet.">
        <title>The Rosa genome provides new insights in the design of modern roses.</title>
        <authorList>
            <person name="Bendahmane M."/>
        </authorList>
    </citation>
    <scope>NUCLEOTIDE SEQUENCE [LARGE SCALE GENOMIC DNA]</scope>
    <source>
        <strain evidence="18">cv. Old Blush</strain>
    </source>
</reference>
<evidence type="ECO:0000256" key="7">
    <source>
        <dbReference type="ARBA" id="ARBA00022723"/>
    </source>
</evidence>
<evidence type="ECO:0000256" key="9">
    <source>
        <dbReference type="ARBA" id="ARBA00022786"/>
    </source>
</evidence>
<dbReference type="InterPro" id="IPR013083">
    <property type="entry name" value="Znf_RING/FYVE/PHD"/>
</dbReference>
<evidence type="ECO:0000256" key="14">
    <source>
        <dbReference type="PROSITE-ProRule" id="PRU00175"/>
    </source>
</evidence>
<proteinExistence type="inferred from homology"/>
<evidence type="ECO:0000256" key="10">
    <source>
        <dbReference type="ARBA" id="ARBA00022833"/>
    </source>
</evidence>
<comment type="similarity">
    <text evidence="13">Belongs to the RING-type zinc finger family. ATL subfamily.</text>
</comment>
<keyword evidence="7" id="KW-0479">Metal-binding</keyword>
<dbReference type="EMBL" id="PDCK01000040">
    <property type="protein sequence ID" value="PRQ46932.1"/>
    <property type="molecule type" value="Genomic_DNA"/>
</dbReference>
<evidence type="ECO:0000256" key="15">
    <source>
        <dbReference type="SAM" id="Phobius"/>
    </source>
</evidence>
<dbReference type="SMART" id="SM00184">
    <property type="entry name" value="RING"/>
    <property type="match status" value="1"/>
</dbReference>
<dbReference type="EC" id="2.3.2.27" evidence="4"/>
<dbReference type="PANTHER" id="PTHR46913">
    <property type="entry name" value="RING-H2 FINGER PROTEIN ATL16"/>
    <property type="match status" value="1"/>
</dbReference>
<keyword evidence="5" id="KW-0808">Transferase</keyword>
<dbReference type="InterPro" id="IPR044600">
    <property type="entry name" value="ATL1/ATL16-like"/>
</dbReference>
<dbReference type="Gene3D" id="3.30.40.10">
    <property type="entry name" value="Zinc/RING finger domain, C3HC4 (zinc finger)"/>
    <property type="match status" value="1"/>
</dbReference>
<protein>
    <recommendedName>
        <fullName evidence="4">RING-type E3 ubiquitin transferase</fullName>
        <ecNumber evidence="4">2.3.2.27</ecNumber>
    </recommendedName>
</protein>
<evidence type="ECO:0000256" key="13">
    <source>
        <dbReference type="ARBA" id="ARBA00024209"/>
    </source>
</evidence>
<sequence length="194" mass="21640">MRSYMAPTPSPSPFLPPPPPPLATKSTSLPMLYYGLIVVGTAAIVLAMYNLIFIKWSAPRHPPSSPRNVRSNAFVEAARSARSRSFENLDSFKYKKQKERSVAQEQGQVLIDYECAVCLSVFEDGEEVRKLPSCKHSFHAPCIDMWLYSHSDCPLCRATVPVVSWCHRELTTTTPEEHSREVLLVSSSIASSPV</sequence>